<reference evidence="1 2" key="1">
    <citation type="submission" date="2008-01" db="EMBL/GenBank/DDBJ databases">
        <title>Yersinia pestis Strain IP275 project at JCVI/TIGR.</title>
        <authorList>
            <person name="Ravel J."/>
            <person name="Eppinger M."/>
            <person name="Fricke W.F."/>
            <person name="Rosovitz M."/>
            <person name="Lindler L.E."/>
            <person name="Bearden S."/>
            <person name="Shriefer M."/>
        </authorList>
    </citation>
    <scope>NUCLEOTIDE SEQUENCE [LARGE SCALE GENOMIC DNA]</scope>
    <source>
        <strain evidence="1 2">IP275</strain>
    </source>
</reference>
<comment type="caution">
    <text evidence="1">The sequence shown here is derived from an EMBL/GenBank/DDBJ whole genome shotgun (WGS) entry which is preliminary data.</text>
</comment>
<gene>
    <name evidence="1" type="ORF">YPIP275_3103</name>
</gene>
<accession>A0AAV3BFG1</accession>
<dbReference type="Proteomes" id="UP000004430">
    <property type="component" value="Unassembled WGS sequence"/>
</dbReference>
<reference evidence="1 2" key="2">
    <citation type="submission" date="2010-03" db="EMBL/GenBank/DDBJ databases">
        <authorList>
            <person name="Payne S.H."/>
            <person name="Sutton G.G."/>
        </authorList>
    </citation>
    <scope>NUCLEOTIDE SEQUENCE [LARGE SCALE GENOMIC DNA]</scope>
    <source>
        <strain evidence="1 2">IP275</strain>
    </source>
</reference>
<dbReference type="EMBL" id="AAOS02000020">
    <property type="protein sequence ID" value="EDR31553.1"/>
    <property type="molecule type" value="Genomic_DNA"/>
</dbReference>
<name>A0AAV3BFG1_YERPE</name>
<sequence>MMMLWSRVAFGHPSSLALQGGLAVRTHLSKSSFKIMYSMNQF</sequence>
<proteinExistence type="predicted"/>
<evidence type="ECO:0000313" key="2">
    <source>
        <dbReference type="Proteomes" id="UP000004430"/>
    </source>
</evidence>
<protein>
    <submittedName>
        <fullName evidence="1">Uncharacterized protein</fullName>
    </submittedName>
</protein>
<evidence type="ECO:0000313" key="1">
    <source>
        <dbReference type="EMBL" id="EDR31553.1"/>
    </source>
</evidence>
<organism evidence="1 2">
    <name type="scientific">Yersinia pestis biovar Orientalis str. IP275</name>
    <dbReference type="NCBI Taxonomy" id="373665"/>
    <lineage>
        <taxon>Bacteria</taxon>
        <taxon>Pseudomonadati</taxon>
        <taxon>Pseudomonadota</taxon>
        <taxon>Gammaproteobacteria</taxon>
        <taxon>Enterobacterales</taxon>
        <taxon>Yersiniaceae</taxon>
        <taxon>Yersinia</taxon>
    </lineage>
</organism>
<dbReference type="AlphaFoldDB" id="A0AAV3BFG1"/>